<sequence length="117" mass="14222">MLRVNLSNKHRKGYTTYYLYPADNFLKRAFGLMFRELKDNEGMIFYYNKRKIHIHTFFMRFPIDVIFLWNNKVVDIVRDLKPWRTYKSKVHSNSMIEIKSNNRLDLNIGDVIEIVNE</sequence>
<dbReference type="Gene3D" id="2.60.120.1140">
    <property type="entry name" value="Protein of unknown function DUF192"/>
    <property type="match status" value="1"/>
</dbReference>
<dbReference type="Pfam" id="PF02643">
    <property type="entry name" value="DUF192"/>
    <property type="match status" value="1"/>
</dbReference>
<dbReference type="InterPro" id="IPR003795">
    <property type="entry name" value="DUF192"/>
</dbReference>
<comment type="caution">
    <text evidence="1">The sequence shown here is derived from an EMBL/GenBank/DDBJ whole genome shotgun (WGS) entry which is preliminary data.</text>
</comment>
<evidence type="ECO:0000313" key="1">
    <source>
        <dbReference type="EMBL" id="HIP17538.1"/>
    </source>
</evidence>
<dbReference type="Proteomes" id="UP000605144">
    <property type="component" value="Unassembled WGS sequence"/>
</dbReference>
<dbReference type="AlphaFoldDB" id="A0A832YV16"/>
<dbReference type="InterPro" id="IPR038695">
    <property type="entry name" value="Saro_0823-like_sf"/>
</dbReference>
<proteinExistence type="predicted"/>
<evidence type="ECO:0000313" key="2">
    <source>
        <dbReference type="Proteomes" id="UP000605144"/>
    </source>
</evidence>
<gene>
    <name evidence="1" type="ORF">EYG76_04495</name>
</gene>
<dbReference type="PANTHER" id="PTHR37953:SF1">
    <property type="entry name" value="UPF0127 PROTEIN MJ1496"/>
    <property type="match status" value="1"/>
</dbReference>
<protein>
    <submittedName>
        <fullName evidence="1">DUF192 domain-containing protein</fullName>
    </submittedName>
</protein>
<reference evidence="1" key="1">
    <citation type="journal article" date="2020" name="ISME J.">
        <title>Gammaproteobacteria mediating utilization of methyl-, sulfur- and petroleum organic compounds in deep ocean hydrothermal plumes.</title>
        <authorList>
            <person name="Zhou Z."/>
            <person name="Liu Y."/>
            <person name="Pan J."/>
            <person name="Cron B.R."/>
            <person name="Toner B.M."/>
            <person name="Anantharaman K."/>
            <person name="Breier J.A."/>
            <person name="Dick G.J."/>
            <person name="Li M."/>
        </authorList>
    </citation>
    <scope>NUCLEOTIDE SEQUENCE</scope>
    <source>
        <strain evidence="1">SZUA-1385</strain>
    </source>
</reference>
<dbReference type="EMBL" id="DQSV01000089">
    <property type="protein sequence ID" value="HIP17538.1"/>
    <property type="molecule type" value="Genomic_DNA"/>
</dbReference>
<dbReference type="PANTHER" id="PTHR37953">
    <property type="entry name" value="UPF0127 PROTEIN MJ1496"/>
    <property type="match status" value="1"/>
</dbReference>
<name>A0A832YV16_9EURY</name>
<organism evidence="1 2">
    <name type="scientific">Methanothermococcus okinawensis</name>
    <dbReference type="NCBI Taxonomy" id="155863"/>
    <lineage>
        <taxon>Archaea</taxon>
        <taxon>Methanobacteriati</taxon>
        <taxon>Methanobacteriota</taxon>
        <taxon>Methanomada group</taxon>
        <taxon>Methanococci</taxon>
        <taxon>Methanococcales</taxon>
        <taxon>Methanococcaceae</taxon>
        <taxon>Methanothermococcus</taxon>
    </lineage>
</organism>
<accession>A0A832YV16</accession>